<dbReference type="EMBL" id="CP017253">
    <property type="protein sequence ID" value="AOR23824.1"/>
    <property type="molecule type" value="Genomic_DNA"/>
</dbReference>
<evidence type="ECO:0000259" key="1">
    <source>
        <dbReference type="Pfam" id="PF20250"/>
    </source>
</evidence>
<name>A0A1D7XKG8_9CLOT</name>
<dbReference type="Pfam" id="PF20250">
    <property type="entry name" value="FapA_N"/>
    <property type="match status" value="1"/>
</dbReference>
<sequence length="587" mass="65995">MEFGAKVVNGEIVIVDTVDKDLSSIEYQPITIKVCENVEVYINKKLCKANNIYKVKVSDEIECKNVSTEAKKEVIVDISKDKMKAFVVVNYVPKIEYTLKDKQCSLNLVLATEVLKEEYPEFFSINELKDILKQKGVKYGINEEALKIATESNGEKIIVANGDEAVDDVPAEIKPLFIPTKMFFPDPDSKERVDYKNLFRISNVKAGDKIAEIIPETQGKNGMNVFGQVKKKRYIRNEPIKTSNGCKIEGNNVIALIDGKAHILNRSIGVNPVYSVESVNMETCNITFYGDIEVYNSVDDHMSVNAGGALDVSHNVNTSKVVTGGEINILGSAINSKILCGQIDLQKKDYSELLILYKHNIEFLINIMKQVNLEKMKFDFRTTLNLVIDDKFKDFKKLSLDIVSTNIKNKIRYNKLVDLIRDKVLMNGMCNLNSIKELNNFNNVLENELEYYNESMIVPLDVRINYCQDCYIKSTGNIIINGNGEYTSYLNAMKDIIFTKSDSVARGGVLEAEGNISTGIIGSTACVLTTLKVPRKGRISAVVAYPNTKFCFGKSSMILEEKLENINVYYDEHFMSIEISKSAYSKS</sequence>
<dbReference type="Pfam" id="PF03961">
    <property type="entry name" value="FapA"/>
    <property type="match status" value="1"/>
</dbReference>
<dbReference type="InterPro" id="IPR046865">
    <property type="entry name" value="FapA_b_solenoid"/>
</dbReference>
<reference evidence="3" key="1">
    <citation type="submission" date="2016-09" db="EMBL/GenBank/DDBJ databases">
        <title>Genomics of Clostridium taeniosporum, an organism which forms endospores with ribbon-like appendages.</title>
        <authorList>
            <person name="Walker J.R."/>
        </authorList>
    </citation>
    <scope>NUCLEOTIDE SEQUENCE [LARGE SCALE GENOMIC DNA]</scope>
    <source>
        <strain evidence="3">1/k</strain>
    </source>
</reference>
<dbReference type="PANTHER" id="PTHR38032">
    <property type="entry name" value="POLYMERASE-RELATED"/>
    <property type="match status" value="1"/>
</dbReference>
<dbReference type="OrthoDB" id="1279at2"/>
<feature type="domain" description="Flagellar Assembly Protein A N-terminal region" evidence="1">
    <location>
        <begin position="75"/>
        <end position="264"/>
    </location>
</feature>
<organism evidence="2 3">
    <name type="scientific">Clostridium taeniosporum</name>
    <dbReference type="NCBI Taxonomy" id="394958"/>
    <lineage>
        <taxon>Bacteria</taxon>
        <taxon>Bacillati</taxon>
        <taxon>Bacillota</taxon>
        <taxon>Clostridia</taxon>
        <taxon>Eubacteriales</taxon>
        <taxon>Clostridiaceae</taxon>
        <taxon>Clostridium</taxon>
    </lineage>
</organism>
<evidence type="ECO:0000313" key="2">
    <source>
        <dbReference type="EMBL" id="AOR23824.1"/>
    </source>
</evidence>
<gene>
    <name evidence="2" type="ORF">BGI42_08825</name>
</gene>
<proteinExistence type="predicted"/>
<dbReference type="Proteomes" id="UP000094652">
    <property type="component" value="Chromosome"/>
</dbReference>
<dbReference type="AlphaFoldDB" id="A0A1D7XKG8"/>
<evidence type="ECO:0000313" key="3">
    <source>
        <dbReference type="Proteomes" id="UP000094652"/>
    </source>
</evidence>
<dbReference type="InterPro" id="IPR005646">
    <property type="entry name" value="FapA"/>
</dbReference>
<dbReference type="STRING" id="394958.BGI42_08825"/>
<accession>A0A1D7XKG8</accession>
<dbReference type="InterPro" id="IPR046866">
    <property type="entry name" value="FapA_N"/>
</dbReference>
<dbReference type="RefSeq" id="WP_069679969.1">
    <property type="nucleotide sequence ID" value="NZ_CP017253.2"/>
</dbReference>
<keyword evidence="3" id="KW-1185">Reference proteome</keyword>
<dbReference type="PANTHER" id="PTHR38032:SF1">
    <property type="entry name" value="RNA-BINDING PROTEIN KHPB N-TERMINAL DOMAIN-CONTAINING PROTEIN"/>
    <property type="match status" value="1"/>
</dbReference>
<dbReference type="KEGG" id="ctae:BGI42_08825"/>
<protein>
    <submittedName>
        <fullName evidence="2">DUF342 domain-containing protein</fullName>
    </submittedName>
</protein>